<organism evidence="2 3">
    <name type="scientific">Streptomyces glaucosporus</name>
    <dbReference type="NCBI Taxonomy" id="284044"/>
    <lineage>
        <taxon>Bacteria</taxon>
        <taxon>Bacillati</taxon>
        <taxon>Actinomycetota</taxon>
        <taxon>Actinomycetes</taxon>
        <taxon>Kitasatosporales</taxon>
        <taxon>Streptomycetaceae</taxon>
        <taxon>Streptomyces</taxon>
    </lineage>
</organism>
<feature type="region of interest" description="Disordered" evidence="1">
    <location>
        <begin position="1"/>
        <end position="59"/>
    </location>
</feature>
<comment type="caution">
    <text evidence="2">The sequence shown here is derived from an EMBL/GenBank/DDBJ whole genome shotgun (WGS) entry which is preliminary data.</text>
</comment>
<gene>
    <name evidence="2" type="ORF">GCM10010420_09110</name>
</gene>
<evidence type="ECO:0000313" key="3">
    <source>
        <dbReference type="Proteomes" id="UP001500058"/>
    </source>
</evidence>
<reference evidence="3" key="1">
    <citation type="journal article" date="2019" name="Int. J. Syst. Evol. Microbiol.">
        <title>The Global Catalogue of Microorganisms (GCM) 10K type strain sequencing project: providing services to taxonomists for standard genome sequencing and annotation.</title>
        <authorList>
            <consortium name="The Broad Institute Genomics Platform"/>
            <consortium name="The Broad Institute Genome Sequencing Center for Infectious Disease"/>
            <person name="Wu L."/>
            <person name="Ma J."/>
        </authorList>
    </citation>
    <scope>NUCLEOTIDE SEQUENCE [LARGE SCALE GENOMIC DNA]</scope>
    <source>
        <strain evidence="3">JCM 6921</strain>
    </source>
</reference>
<keyword evidence="3" id="KW-1185">Reference proteome</keyword>
<sequence>MTTSWDRRAPGVRAGRAAGGSPDGTGQEGDTVTLIPSPHRTGLVPRQAGPLSHQEAPAPDRSVEWLRPTGRVPAVLSAWERGVLAEVPTGIAWDVVRVPAGLARETVQRLRDSGAPVGPVLLAPLGAEFFVAPGSADGWDVTGGSVLGRGTLVLMPPPDAVGSRRVGERGWLVGPSDRLPRGADLRDAYAEARAHAAEAAGTAGAAEAVRAAE</sequence>
<accession>A0ABP5UUJ2</accession>
<protein>
    <recommendedName>
        <fullName evidence="4">DNA primase/polymerase bifunctional N-terminal domain-containing protein</fullName>
    </recommendedName>
</protein>
<dbReference type="EMBL" id="BAAATJ010000003">
    <property type="protein sequence ID" value="GAA2388109.1"/>
    <property type="molecule type" value="Genomic_DNA"/>
</dbReference>
<feature type="compositionally biased region" description="Gly residues" evidence="1">
    <location>
        <begin position="17"/>
        <end position="27"/>
    </location>
</feature>
<name>A0ABP5UUJ2_9ACTN</name>
<evidence type="ECO:0000313" key="2">
    <source>
        <dbReference type="EMBL" id="GAA2388109.1"/>
    </source>
</evidence>
<dbReference type="Proteomes" id="UP001500058">
    <property type="component" value="Unassembled WGS sequence"/>
</dbReference>
<evidence type="ECO:0008006" key="4">
    <source>
        <dbReference type="Google" id="ProtNLM"/>
    </source>
</evidence>
<proteinExistence type="predicted"/>
<evidence type="ECO:0000256" key="1">
    <source>
        <dbReference type="SAM" id="MobiDB-lite"/>
    </source>
</evidence>